<name>A0A6C0IBH7_9ZZZZ</name>
<protein>
    <submittedName>
        <fullName evidence="2">Uncharacterized protein</fullName>
    </submittedName>
</protein>
<sequence length="30" mass="3543">MEPIIAIVLGCIFLTIFIHIVEVWWGLPRY</sequence>
<accession>A0A6C0IBH7</accession>
<reference evidence="2" key="1">
    <citation type="journal article" date="2020" name="Nature">
        <title>Giant virus diversity and host interactions through global metagenomics.</title>
        <authorList>
            <person name="Schulz F."/>
            <person name="Roux S."/>
            <person name="Paez-Espino D."/>
            <person name="Jungbluth S."/>
            <person name="Walsh D.A."/>
            <person name="Denef V.J."/>
            <person name="McMahon K.D."/>
            <person name="Konstantinidis K.T."/>
            <person name="Eloe-Fadrosh E.A."/>
            <person name="Kyrpides N.C."/>
            <person name="Woyke T."/>
        </authorList>
    </citation>
    <scope>NUCLEOTIDE SEQUENCE</scope>
    <source>
        <strain evidence="2">GVMAG-M-3300023184-62</strain>
    </source>
</reference>
<feature type="transmembrane region" description="Helical" evidence="1">
    <location>
        <begin position="6"/>
        <end position="27"/>
    </location>
</feature>
<keyword evidence="1" id="KW-0472">Membrane</keyword>
<evidence type="ECO:0000256" key="1">
    <source>
        <dbReference type="SAM" id="Phobius"/>
    </source>
</evidence>
<proteinExistence type="predicted"/>
<keyword evidence="1" id="KW-0812">Transmembrane</keyword>
<dbReference type="AlphaFoldDB" id="A0A6C0IBH7"/>
<keyword evidence="1" id="KW-1133">Transmembrane helix</keyword>
<organism evidence="2">
    <name type="scientific">viral metagenome</name>
    <dbReference type="NCBI Taxonomy" id="1070528"/>
    <lineage>
        <taxon>unclassified sequences</taxon>
        <taxon>metagenomes</taxon>
        <taxon>organismal metagenomes</taxon>
    </lineage>
</organism>
<evidence type="ECO:0000313" key="2">
    <source>
        <dbReference type="EMBL" id="QHT89745.1"/>
    </source>
</evidence>
<dbReference type="EMBL" id="MN740152">
    <property type="protein sequence ID" value="QHT89745.1"/>
    <property type="molecule type" value="Genomic_DNA"/>
</dbReference>